<dbReference type="InterPro" id="IPR002560">
    <property type="entry name" value="Transposase_DDE"/>
</dbReference>
<dbReference type="STRING" id="930129.SAMN05216352_11484"/>
<dbReference type="Pfam" id="PF01610">
    <property type="entry name" value="DDE_Tnp_ISL3"/>
    <property type="match status" value="1"/>
</dbReference>
<organism evidence="2 3">
    <name type="scientific">Alteribacillus bidgolensis</name>
    <dbReference type="NCBI Taxonomy" id="930129"/>
    <lineage>
        <taxon>Bacteria</taxon>
        <taxon>Bacillati</taxon>
        <taxon>Bacillota</taxon>
        <taxon>Bacilli</taxon>
        <taxon>Bacillales</taxon>
        <taxon>Bacillaceae</taxon>
        <taxon>Alteribacillus</taxon>
    </lineage>
</organism>
<protein>
    <submittedName>
        <fullName evidence="2">Transposase</fullName>
    </submittedName>
</protein>
<sequence>MLLRQTLCGTQSYRPAVSTPLQGMESSPWSGVIQGKNFKDTASQFRTSSATVIRRFDSMSAPTLKEVKSLPPVIAIDEYKGDTNEGKYQVVIADGDTRAPLDILPNRSVETVKNYLREKGSDVEMVIMDMSYAFKSAVRKALGNPIIIADRFHFCRYIYWALERVRRKVQKEFHEYDHEYDRKKCKRMKHVFYKRYEELSEKQLWYLELSDELRRAYHLKEVFRNWFEEAKEKGKTAAGQVKEELYALYQQVHNESMPEFIQTIQTLKNWQVEILNSFAFGYTNGFIEGLNNQTKVMKRNAFGFKRYDRLRLRVLLHHQYKTTEFQVGASHSYPNI</sequence>
<dbReference type="InterPro" id="IPR047951">
    <property type="entry name" value="Transpos_ISL3"/>
</dbReference>
<reference evidence="2 3" key="1">
    <citation type="submission" date="2016-10" db="EMBL/GenBank/DDBJ databases">
        <authorList>
            <person name="de Groot N.N."/>
        </authorList>
    </citation>
    <scope>NUCLEOTIDE SEQUENCE [LARGE SCALE GENOMIC DNA]</scope>
    <source>
        <strain evidence="3">P4B,CCM 7963,CECT 7998,DSM 25260,IBRC-M 10614,KCTC 13821</strain>
    </source>
</reference>
<name>A0A1G8PHD7_9BACI</name>
<evidence type="ECO:0000259" key="1">
    <source>
        <dbReference type="Pfam" id="PF01610"/>
    </source>
</evidence>
<gene>
    <name evidence="2" type="ORF">SAMN05216352_11484</name>
</gene>
<dbReference type="AlphaFoldDB" id="A0A1G8PHD7"/>
<dbReference type="PANTHER" id="PTHR33498:SF1">
    <property type="entry name" value="TRANSPOSASE FOR INSERTION SEQUENCE ELEMENT IS1557"/>
    <property type="match status" value="1"/>
</dbReference>
<accession>A0A1G8PHD7</accession>
<dbReference type="Proteomes" id="UP000199017">
    <property type="component" value="Unassembled WGS sequence"/>
</dbReference>
<dbReference type="EMBL" id="FNDU01000014">
    <property type="protein sequence ID" value="SDI91746.1"/>
    <property type="molecule type" value="Genomic_DNA"/>
</dbReference>
<proteinExistence type="predicted"/>
<evidence type="ECO:0000313" key="2">
    <source>
        <dbReference type="EMBL" id="SDI91746.1"/>
    </source>
</evidence>
<keyword evidence="3" id="KW-1185">Reference proteome</keyword>
<evidence type="ECO:0000313" key="3">
    <source>
        <dbReference type="Proteomes" id="UP000199017"/>
    </source>
</evidence>
<dbReference type="NCBIfam" id="NF033550">
    <property type="entry name" value="transpos_ISL3"/>
    <property type="match status" value="1"/>
</dbReference>
<feature type="domain" description="Transposase IS204/IS1001/IS1096/IS1165 DDE" evidence="1">
    <location>
        <begin position="74"/>
        <end position="314"/>
    </location>
</feature>
<dbReference type="PANTHER" id="PTHR33498">
    <property type="entry name" value="TRANSPOSASE FOR INSERTION SEQUENCE ELEMENT IS1557"/>
    <property type="match status" value="1"/>
</dbReference>